<dbReference type="Proteomes" id="UP000271937">
    <property type="component" value="Unassembled WGS sequence"/>
</dbReference>
<dbReference type="AlphaFoldDB" id="A0A3P3W518"/>
<reference evidence="1 2" key="1">
    <citation type="submission" date="2018-11" db="EMBL/GenBank/DDBJ databases">
        <title>Flavobacterium sp. nov., YIM 102600 draft genome.</title>
        <authorList>
            <person name="Li G."/>
            <person name="Jiang Y."/>
        </authorList>
    </citation>
    <scope>NUCLEOTIDE SEQUENCE [LARGE SCALE GENOMIC DNA]</scope>
    <source>
        <strain evidence="1 2">YIM 102600</strain>
    </source>
</reference>
<evidence type="ECO:0008006" key="3">
    <source>
        <dbReference type="Google" id="ProtNLM"/>
    </source>
</evidence>
<sequence>MDRQMYHYATVSKALEELKEKGFTVDFNIESARIKECGDCFEIVHIYRYEGASDPGDEATVYGIKSDKGEKGVYVSGDLSFSEDDAARTLHELVIKGRQEQN</sequence>
<keyword evidence="2" id="KW-1185">Reference proteome</keyword>
<comment type="caution">
    <text evidence="1">The sequence shown here is derived from an EMBL/GenBank/DDBJ whole genome shotgun (WGS) entry which is preliminary data.</text>
</comment>
<evidence type="ECO:0000313" key="2">
    <source>
        <dbReference type="Proteomes" id="UP000271937"/>
    </source>
</evidence>
<dbReference type="OrthoDB" id="8418771at2"/>
<organism evidence="1 2">
    <name type="scientific">Flavobacterium macacae</name>
    <dbReference type="NCBI Taxonomy" id="2488993"/>
    <lineage>
        <taxon>Bacteria</taxon>
        <taxon>Pseudomonadati</taxon>
        <taxon>Bacteroidota</taxon>
        <taxon>Flavobacteriia</taxon>
        <taxon>Flavobacteriales</taxon>
        <taxon>Flavobacteriaceae</taxon>
        <taxon>Flavobacterium</taxon>
    </lineage>
</organism>
<evidence type="ECO:0000313" key="1">
    <source>
        <dbReference type="EMBL" id="RRJ89046.1"/>
    </source>
</evidence>
<protein>
    <recommendedName>
        <fullName evidence="3">Phosphoribosylpyrophosphate synthetase</fullName>
    </recommendedName>
</protein>
<accession>A0A3P3W518</accession>
<gene>
    <name evidence="1" type="ORF">EG849_13865</name>
</gene>
<dbReference type="EMBL" id="RQVR01000020">
    <property type="protein sequence ID" value="RRJ89046.1"/>
    <property type="molecule type" value="Genomic_DNA"/>
</dbReference>
<dbReference type="RefSeq" id="WP_125013777.1">
    <property type="nucleotide sequence ID" value="NZ_RQVR01000020.1"/>
</dbReference>
<name>A0A3P3W518_9FLAO</name>
<proteinExistence type="predicted"/>